<dbReference type="STRING" id="1157962.A0A250X4R6"/>
<evidence type="ECO:0000256" key="7">
    <source>
        <dbReference type="SAM" id="Phobius"/>
    </source>
</evidence>
<sequence>MLDRSVDKTYFQITSRGSSWGVEIRAGLCTFLTVSYILVLNPQILSAAGLPVKETTSSTALVIALTSILSGLLSNTPFILAPSGLNAYLAYSEVLGRGVSLPAALACCLAASAVVLLLTLTRAVTLVMAIVPNTIKLATVVGMGLLLSLIGLKTAGIVVANPETMVALGDLLTVDAALAAGGLALIATLHHNKVSGSILLGMTCTALCSFIIRQNWPTQILALPSLSHFPLDFTYLAELQLGALSAVLAYVLVMIFDIGGAIYGLSNLAGLTGAEGGSIPGSQAVFICASLGSALGAYLGITPLIITAESAVGIKEGGRTGVVSIVVGLCFLVSLFLSPLIQALPAVTTTPVLVLVGAMMMGEAGHVDWTRMTSAIPAFLTIVVQPFTFSIANGIYAGIASSFILYVLTGDMFKSLRGMLDRATEPVESPGEETTATTEDLEQPLISKAVGSMSNVRQFPRVASITDLLKGVIDHGERPIDRTPELLIGNARASALIQNSSFLNRLPPTT</sequence>
<keyword evidence="4 7" id="KW-0812">Transmembrane</keyword>
<name>A0A250X4R6_9CHLO</name>
<feature type="transmembrane region" description="Helical" evidence="7">
    <location>
        <begin position="194"/>
        <end position="212"/>
    </location>
</feature>
<evidence type="ECO:0000256" key="3">
    <source>
        <dbReference type="ARBA" id="ARBA00022448"/>
    </source>
</evidence>
<keyword evidence="3" id="KW-0813">Transport</keyword>
<dbReference type="Pfam" id="PF00860">
    <property type="entry name" value="Xan_ur_permease"/>
    <property type="match status" value="1"/>
</dbReference>
<dbReference type="PANTHER" id="PTHR43337">
    <property type="entry name" value="XANTHINE/URACIL PERMEASE C887.17-RELATED"/>
    <property type="match status" value="1"/>
</dbReference>
<evidence type="ECO:0000313" key="8">
    <source>
        <dbReference type="EMBL" id="GAX78068.1"/>
    </source>
</evidence>
<dbReference type="InterPro" id="IPR006043">
    <property type="entry name" value="NCS2"/>
</dbReference>
<evidence type="ECO:0000313" key="9">
    <source>
        <dbReference type="Proteomes" id="UP000232323"/>
    </source>
</evidence>
<evidence type="ECO:0000256" key="2">
    <source>
        <dbReference type="ARBA" id="ARBA00005697"/>
    </source>
</evidence>
<dbReference type="EMBL" id="BEGY01000029">
    <property type="protein sequence ID" value="GAX78068.1"/>
    <property type="molecule type" value="Genomic_DNA"/>
</dbReference>
<dbReference type="GO" id="GO:0005886">
    <property type="term" value="C:plasma membrane"/>
    <property type="evidence" value="ECO:0007669"/>
    <property type="project" value="TreeGrafter"/>
</dbReference>
<feature type="transmembrane region" description="Helical" evidence="7">
    <location>
        <begin position="101"/>
        <end position="125"/>
    </location>
</feature>
<feature type="transmembrane region" description="Helical" evidence="7">
    <location>
        <begin position="343"/>
        <end position="362"/>
    </location>
</feature>
<feature type="transmembrane region" description="Helical" evidence="7">
    <location>
        <begin position="284"/>
        <end position="306"/>
    </location>
</feature>
<dbReference type="PANTHER" id="PTHR43337:SF1">
    <property type="entry name" value="XANTHINE_URACIL PERMEASE C887.17-RELATED"/>
    <property type="match status" value="1"/>
</dbReference>
<keyword evidence="5 7" id="KW-1133">Transmembrane helix</keyword>
<feature type="transmembrane region" description="Helical" evidence="7">
    <location>
        <begin position="60"/>
        <end position="81"/>
    </location>
</feature>
<feature type="transmembrane region" description="Helical" evidence="7">
    <location>
        <begin position="243"/>
        <end position="264"/>
    </location>
</feature>
<dbReference type="AlphaFoldDB" id="A0A250X4R6"/>
<organism evidence="8 9">
    <name type="scientific">Chlamydomonas eustigma</name>
    <dbReference type="NCBI Taxonomy" id="1157962"/>
    <lineage>
        <taxon>Eukaryota</taxon>
        <taxon>Viridiplantae</taxon>
        <taxon>Chlorophyta</taxon>
        <taxon>core chlorophytes</taxon>
        <taxon>Chlorophyceae</taxon>
        <taxon>CS clade</taxon>
        <taxon>Chlamydomonadales</taxon>
        <taxon>Chlamydomonadaceae</taxon>
        <taxon>Chlamydomonas</taxon>
    </lineage>
</organism>
<dbReference type="GO" id="GO:0012505">
    <property type="term" value="C:endomembrane system"/>
    <property type="evidence" value="ECO:0007669"/>
    <property type="project" value="UniProtKB-SubCell"/>
</dbReference>
<feature type="transmembrane region" description="Helical" evidence="7">
    <location>
        <begin position="395"/>
        <end position="413"/>
    </location>
</feature>
<keyword evidence="6 7" id="KW-0472">Membrane</keyword>
<feature type="transmembrane region" description="Helical" evidence="7">
    <location>
        <begin position="318"/>
        <end position="337"/>
    </location>
</feature>
<comment type="similarity">
    <text evidence="2">Belongs to the nucleobase:cation symporter-2 (NCS2) (TC 2.A.40) family. Azg-like subfamily.</text>
</comment>
<gene>
    <name evidence="8" type="ORF">CEUSTIGMA_g5510.t1</name>
</gene>
<evidence type="ECO:0000256" key="1">
    <source>
        <dbReference type="ARBA" id="ARBA00004127"/>
    </source>
</evidence>
<reference evidence="8 9" key="1">
    <citation type="submission" date="2017-08" db="EMBL/GenBank/DDBJ databases">
        <title>Acidophilic green algal genome provides insights into adaptation to an acidic environment.</title>
        <authorList>
            <person name="Hirooka S."/>
            <person name="Hirose Y."/>
            <person name="Kanesaki Y."/>
            <person name="Higuchi S."/>
            <person name="Fujiwara T."/>
            <person name="Onuma R."/>
            <person name="Era A."/>
            <person name="Ohbayashi R."/>
            <person name="Uzuka A."/>
            <person name="Nozaki H."/>
            <person name="Yoshikawa H."/>
            <person name="Miyagishima S.Y."/>
        </authorList>
    </citation>
    <scope>NUCLEOTIDE SEQUENCE [LARGE SCALE GENOMIC DNA]</scope>
    <source>
        <strain evidence="8 9">NIES-2499</strain>
    </source>
</reference>
<protein>
    <submittedName>
        <fullName evidence="8">Uncharacterized protein</fullName>
    </submittedName>
</protein>
<dbReference type="GO" id="GO:0005345">
    <property type="term" value="F:purine nucleobase transmembrane transporter activity"/>
    <property type="evidence" value="ECO:0007669"/>
    <property type="project" value="TreeGrafter"/>
</dbReference>
<evidence type="ECO:0000256" key="4">
    <source>
        <dbReference type="ARBA" id="ARBA00022692"/>
    </source>
</evidence>
<evidence type="ECO:0000256" key="6">
    <source>
        <dbReference type="ARBA" id="ARBA00023136"/>
    </source>
</evidence>
<dbReference type="OrthoDB" id="431212at2759"/>
<dbReference type="InterPro" id="IPR045018">
    <property type="entry name" value="Azg-like"/>
</dbReference>
<proteinExistence type="inferred from homology"/>
<keyword evidence="9" id="KW-1185">Reference proteome</keyword>
<comment type="caution">
    <text evidence="8">The sequence shown here is derived from an EMBL/GenBank/DDBJ whole genome shotgun (WGS) entry which is preliminary data.</text>
</comment>
<evidence type="ECO:0000256" key="5">
    <source>
        <dbReference type="ARBA" id="ARBA00022989"/>
    </source>
</evidence>
<comment type="subcellular location">
    <subcellularLocation>
        <location evidence="1">Endomembrane system</location>
        <topology evidence="1">Multi-pass membrane protein</topology>
    </subcellularLocation>
</comment>
<feature type="transmembrane region" description="Helical" evidence="7">
    <location>
        <begin position="137"/>
        <end position="160"/>
    </location>
</feature>
<dbReference type="Proteomes" id="UP000232323">
    <property type="component" value="Unassembled WGS sequence"/>
</dbReference>
<feature type="transmembrane region" description="Helical" evidence="7">
    <location>
        <begin position="166"/>
        <end position="187"/>
    </location>
</feature>
<accession>A0A250X4R6</accession>